<evidence type="ECO:0000313" key="2">
    <source>
        <dbReference type="Proteomes" id="UP000054408"/>
    </source>
</evidence>
<dbReference type="SUPFAM" id="SSF101478">
    <property type="entry name" value="ADP-ribosylglycohydrolase"/>
    <property type="match status" value="1"/>
</dbReference>
<name>A0A0L0DHM4_THETB</name>
<sequence>MAARSPAHAAVLGALIGDAAAIGSHWIYGAGNVAARLGPSPAFAAPDKANYEPPAYYAHGTKSVGESTHLGHATVVALAALATAPPSAPLVPGPGPWRAAFLAAYDYGGAWVGYIDSATRGTMANIKAAVDSAVVAAVPDADPAQAAALAKAANSIGGAAALSLGTPEYLPALRKALADTKVTAPGDDALEAFSTALAAPIGDGNDTQTNALCKVLPYVLAVDAGLARDDVLALVADAIAETQNNSVSQLAITNLFTILLDVVSGTSIADAVAAGLAGLDAAVDAGTPHAAEYAKYAHLAVTLAADGVDDCVAVADEHFGSACPLEFTLPCLYHALSVASDYHDAVNRALLVGGDSAARTAYLGAPHLAAPGNGR</sequence>
<keyword evidence="2" id="KW-1185">Reference proteome</keyword>
<dbReference type="Proteomes" id="UP000054408">
    <property type="component" value="Unassembled WGS sequence"/>
</dbReference>
<dbReference type="InterPro" id="IPR036705">
    <property type="entry name" value="Ribosyl_crysJ1_sf"/>
</dbReference>
<protein>
    <submittedName>
        <fullName evidence="1">ADP-ribosylation/Crystallin J1</fullName>
    </submittedName>
</protein>
<reference evidence="1 2" key="1">
    <citation type="submission" date="2010-05" db="EMBL/GenBank/DDBJ databases">
        <title>The Genome Sequence of Thecamonas trahens ATCC 50062.</title>
        <authorList>
            <consortium name="The Broad Institute Genome Sequencing Platform"/>
            <person name="Russ C."/>
            <person name="Cuomo C."/>
            <person name="Shea T."/>
            <person name="Young S.K."/>
            <person name="Zeng Q."/>
            <person name="Koehrsen M."/>
            <person name="Haas B."/>
            <person name="Borodovsky M."/>
            <person name="Guigo R."/>
            <person name="Alvarado L."/>
            <person name="Berlin A."/>
            <person name="Bochicchio J."/>
            <person name="Borenstein D."/>
            <person name="Chapman S."/>
            <person name="Chen Z."/>
            <person name="Freedman E."/>
            <person name="Gellesch M."/>
            <person name="Goldberg J."/>
            <person name="Griggs A."/>
            <person name="Gujja S."/>
            <person name="Heilman E."/>
            <person name="Heiman D."/>
            <person name="Hepburn T."/>
            <person name="Howarth C."/>
            <person name="Jen D."/>
            <person name="Larson L."/>
            <person name="Mehta T."/>
            <person name="Park D."/>
            <person name="Pearson M."/>
            <person name="Roberts A."/>
            <person name="Saif S."/>
            <person name="Shenoy N."/>
            <person name="Sisk P."/>
            <person name="Stolte C."/>
            <person name="Sykes S."/>
            <person name="Thomson T."/>
            <person name="Walk T."/>
            <person name="White J."/>
            <person name="Yandava C."/>
            <person name="Burger G."/>
            <person name="Gray M.W."/>
            <person name="Holland P.W.H."/>
            <person name="King N."/>
            <person name="Lang F.B.F."/>
            <person name="Roger A.J."/>
            <person name="Ruiz-Trillo I."/>
            <person name="Lander E."/>
            <person name="Nusbaum C."/>
        </authorList>
    </citation>
    <scope>NUCLEOTIDE SEQUENCE [LARGE SCALE GENOMIC DNA]</scope>
    <source>
        <strain evidence="1 2">ATCC 50062</strain>
    </source>
</reference>
<evidence type="ECO:0000313" key="1">
    <source>
        <dbReference type="EMBL" id="KNC51874.1"/>
    </source>
</evidence>
<dbReference type="Gene3D" id="1.10.4080.10">
    <property type="entry name" value="ADP-ribosylation/Crystallin J1"/>
    <property type="match status" value="1"/>
</dbReference>
<dbReference type="AlphaFoldDB" id="A0A0L0DHM4"/>
<dbReference type="GeneID" id="25566769"/>
<gene>
    <name evidence="1" type="ORF">AMSG_07971</name>
</gene>
<accession>A0A0L0DHM4</accession>
<dbReference type="RefSeq" id="XP_013755733.1">
    <property type="nucleotide sequence ID" value="XM_013900279.1"/>
</dbReference>
<proteinExistence type="predicted"/>
<organism evidence="1 2">
    <name type="scientific">Thecamonas trahens ATCC 50062</name>
    <dbReference type="NCBI Taxonomy" id="461836"/>
    <lineage>
        <taxon>Eukaryota</taxon>
        <taxon>Apusozoa</taxon>
        <taxon>Apusomonadida</taxon>
        <taxon>Apusomonadidae</taxon>
        <taxon>Thecamonas</taxon>
    </lineage>
</organism>
<dbReference type="EMBL" id="GL349470">
    <property type="protein sequence ID" value="KNC51874.1"/>
    <property type="molecule type" value="Genomic_DNA"/>
</dbReference>